<feature type="transmembrane region" description="Helical" evidence="1">
    <location>
        <begin position="100"/>
        <end position="122"/>
    </location>
</feature>
<sequence>MAKIGVLSILSIIILSLESVVLGLVLFPLPRLAWRYVHHFAFTSEGETIQKIRRRLKIFFAVCASYALFASIESLIRIIYCAIRYSGWRFGYESDLARVDFFIAGPTFLVSLVLPRTLYIVLTHLNLQKELREANGNTVREQPTDLSCEWLYKPRTMKDIKDGIYETVRSSLGQVDLDSDAESGSGSRFRDDVIARQEKEIADLRRALAAHGFASAESTTAPVPGPSTIPVPAGAGADAGFSADLKVQPVTQAAEHK</sequence>
<accession>A0ABR2ZRM2</accession>
<feature type="transmembrane region" description="Helical" evidence="1">
    <location>
        <begin position="6"/>
        <end position="29"/>
    </location>
</feature>
<organism evidence="2 3">
    <name type="scientific">Marasmius tenuissimus</name>
    <dbReference type="NCBI Taxonomy" id="585030"/>
    <lineage>
        <taxon>Eukaryota</taxon>
        <taxon>Fungi</taxon>
        <taxon>Dikarya</taxon>
        <taxon>Basidiomycota</taxon>
        <taxon>Agaricomycotina</taxon>
        <taxon>Agaricomycetes</taxon>
        <taxon>Agaricomycetidae</taxon>
        <taxon>Agaricales</taxon>
        <taxon>Marasmiineae</taxon>
        <taxon>Marasmiaceae</taxon>
        <taxon>Marasmius</taxon>
    </lineage>
</organism>
<keyword evidence="1" id="KW-1133">Transmembrane helix</keyword>
<keyword evidence="3" id="KW-1185">Reference proteome</keyword>
<dbReference type="EMBL" id="JBBXMP010000073">
    <property type="protein sequence ID" value="KAL0063814.1"/>
    <property type="molecule type" value="Genomic_DNA"/>
</dbReference>
<keyword evidence="1" id="KW-0472">Membrane</keyword>
<gene>
    <name evidence="2" type="ORF">AAF712_009259</name>
</gene>
<comment type="caution">
    <text evidence="2">The sequence shown here is derived from an EMBL/GenBank/DDBJ whole genome shotgun (WGS) entry which is preliminary data.</text>
</comment>
<name>A0ABR2ZRM2_9AGAR</name>
<evidence type="ECO:0000256" key="1">
    <source>
        <dbReference type="SAM" id="Phobius"/>
    </source>
</evidence>
<evidence type="ECO:0000313" key="2">
    <source>
        <dbReference type="EMBL" id="KAL0063814.1"/>
    </source>
</evidence>
<dbReference type="Proteomes" id="UP001437256">
    <property type="component" value="Unassembled WGS sequence"/>
</dbReference>
<reference evidence="2 3" key="1">
    <citation type="submission" date="2024-05" db="EMBL/GenBank/DDBJ databases">
        <title>A draft genome resource for the thread blight pathogen Marasmius tenuissimus strain MS-2.</title>
        <authorList>
            <person name="Yulfo-Soto G.E."/>
            <person name="Baruah I.K."/>
            <person name="Amoako-Attah I."/>
            <person name="Bukari Y."/>
            <person name="Meinhardt L.W."/>
            <person name="Bailey B.A."/>
            <person name="Cohen S.P."/>
        </authorList>
    </citation>
    <scope>NUCLEOTIDE SEQUENCE [LARGE SCALE GENOMIC DNA]</scope>
    <source>
        <strain evidence="2 3">MS-2</strain>
    </source>
</reference>
<feature type="transmembrane region" description="Helical" evidence="1">
    <location>
        <begin position="58"/>
        <end position="80"/>
    </location>
</feature>
<keyword evidence="1" id="KW-0812">Transmembrane</keyword>
<protein>
    <submittedName>
        <fullName evidence="2">Uncharacterized protein</fullName>
    </submittedName>
</protein>
<proteinExistence type="predicted"/>
<evidence type="ECO:0000313" key="3">
    <source>
        <dbReference type="Proteomes" id="UP001437256"/>
    </source>
</evidence>